<keyword evidence="1" id="KW-1133">Transmembrane helix</keyword>
<comment type="caution">
    <text evidence="2">The sequence shown here is derived from an EMBL/GenBank/DDBJ whole genome shotgun (WGS) entry which is preliminary data.</text>
</comment>
<reference evidence="2" key="1">
    <citation type="journal article" date="2015" name="Nature">
        <title>Complex archaea that bridge the gap between prokaryotes and eukaryotes.</title>
        <authorList>
            <person name="Spang A."/>
            <person name="Saw J.H."/>
            <person name="Jorgensen S.L."/>
            <person name="Zaremba-Niedzwiedzka K."/>
            <person name="Martijn J."/>
            <person name="Lind A.E."/>
            <person name="van Eijk R."/>
            <person name="Schleper C."/>
            <person name="Guy L."/>
            <person name="Ettema T.J."/>
        </authorList>
    </citation>
    <scope>NUCLEOTIDE SEQUENCE</scope>
</reference>
<feature type="transmembrane region" description="Helical" evidence="1">
    <location>
        <begin position="34"/>
        <end position="52"/>
    </location>
</feature>
<organism evidence="2">
    <name type="scientific">marine sediment metagenome</name>
    <dbReference type="NCBI Taxonomy" id="412755"/>
    <lineage>
        <taxon>unclassified sequences</taxon>
        <taxon>metagenomes</taxon>
        <taxon>ecological metagenomes</taxon>
    </lineage>
</organism>
<feature type="transmembrane region" description="Helical" evidence="1">
    <location>
        <begin position="12"/>
        <end position="28"/>
    </location>
</feature>
<evidence type="ECO:0000313" key="2">
    <source>
        <dbReference type="EMBL" id="KKK95905.1"/>
    </source>
</evidence>
<dbReference type="EMBL" id="LAZR01046708">
    <property type="protein sequence ID" value="KKK95905.1"/>
    <property type="molecule type" value="Genomic_DNA"/>
</dbReference>
<evidence type="ECO:0000256" key="1">
    <source>
        <dbReference type="SAM" id="Phobius"/>
    </source>
</evidence>
<protein>
    <submittedName>
        <fullName evidence="2">Uncharacterized protein</fullName>
    </submittedName>
</protein>
<sequence length="100" mass="10787">MTINRQEIEGLYIAIVLALVGVVILYVLNRYVSGELASTLFILLLLALAALTDEPQQVLTNLVTNAYQAMPDDGHLTITAALPSDHSPLSTPHSPLPTLH</sequence>
<feature type="non-terminal residue" evidence="2">
    <location>
        <position position="100"/>
    </location>
</feature>
<dbReference type="AlphaFoldDB" id="A0A0F9ACC1"/>
<name>A0A0F9ACC1_9ZZZZ</name>
<proteinExistence type="predicted"/>
<dbReference type="InterPro" id="IPR036890">
    <property type="entry name" value="HATPase_C_sf"/>
</dbReference>
<dbReference type="SUPFAM" id="SSF55874">
    <property type="entry name" value="ATPase domain of HSP90 chaperone/DNA topoisomerase II/histidine kinase"/>
    <property type="match status" value="1"/>
</dbReference>
<accession>A0A0F9ACC1</accession>
<keyword evidence="1" id="KW-0472">Membrane</keyword>
<gene>
    <name evidence="2" type="ORF">LCGC14_2668140</name>
</gene>
<keyword evidence="1" id="KW-0812">Transmembrane</keyword>